<comment type="similarity">
    <text evidence="2">Belongs to the NAD(P)-dependent epimerase/dehydratase family. Dihydroflavonol-4-reductase subfamily.</text>
</comment>
<evidence type="ECO:0000313" key="4">
    <source>
        <dbReference type="EMBL" id="KXJ96818.1"/>
    </source>
</evidence>
<dbReference type="EMBL" id="KQ964245">
    <property type="protein sequence ID" value="KXJ96818.1"/>
    <property type="molecule type" value="Genomic_DNA"/>
</dbReference>
<dbReference type="PANTHER" id="PTHR10366">
    <property type="entry name" value="NAD DEPENDENT EPIMERASE/DEHYDRATASE"/>
    <property type="match status" value="1"/>
</dbReference>
<dbReference type="InParanoid" id="A0A136JI47"/>
<proteinExistence type="inferred from homology"/>
<dbReference type="GO" id="GO:0016616">
    <property type="term" value="F:oxidoreductase activity, acting on the CH-OH group of donors, NAD or NADP as acceptor"/>
    <property type="evidence" value="ECO:0007669"/>
    <property type="project" value="TreeGrafter"/>
</dbReference>
<evidence type="ECO:0000259" key="3">
    <source>
        <dbReference type="Pfam" id="PF01370"/>
    </source>
</evidence>
<dbReference type="Gene3D" id="3.40.50.720">
    <property type="entry name" value="NAD(P)-binding Rossmann-like Domain"/>
    <property type="match status" value="1"/>
</dbReference>
<dbReference type="FunFam" id="3.40.50.720:FF:000191">
    <property type="entry name" value="Methylglyoxal reductase (NADPH-dependent)"/>
    <property type="match status" value="1"/>
</dbReference>
<dbReference type="SUPFAM" id="SSF51735">
    <property type="entry name" value="NAD(P)-binding Rossmann-fold domains"/>
    <property type="match status" value="1"/>
</dbReference>
<dbReference type="Proteomes" id="UP000070501">
    <property type="component" value="Unassembled WGS sequence"/>
</dbReference>
<protein>
    <recommendedName>
        <fullName evidence="3">NAD-dependent epimerase/dehydratase domain-containing protein</fullName>
    </recommendedName>
</protein>
<dbReference type="InterPro" id="IPR050425">
    <property type="entry name" value="NAD(P)_dehydrat-like"/>
</dbReference>
<dbReference type="Pfam" id="PF01370">
    <property type="entry name" value="Epimerase"/>
    <property type="match status" value="1"/>
</dbReference>
<dbReference type="FunCoup" id="A0A136JI47">
    <property type="interactions" value="235"/>
</dbReference>
<dbReference type="CDD" id="cd05227">
    <property type="entry name" value="AR_SDR_e"/>
    <property type="match status" value="1"/>
</dbReference>
<organism evidence="4 5">
    <name type="scientific">Microdochium bolleyi</name>
    <dbReference type="NCBI Taxonomy" id="196109"/>
    <lineage>
        <taxon>Eukaryota</taxon>
        <taxon>Fungi</taxon>
        <taxon>Dikarya</taxon>
        <taxon>Ascomycota</taxon>
        <taxon>Pezizomycotina</taxon>
        <taxon>Sordariomycetes</taxon>
        <taxon>Xylariomycetidae</taxon>
        <taxon>Xylariales</taxon>
        <taxon>Microdochiaceae</taxon>
        <taxon>Microdochium</taxon>
    </lineage>
</organism>
<dbReference type="InterPro" id="IPR036291">
    <property type="entry name" value="NAD(P)-bd_dom_sf"/>
</dbReference>
<evidence type="ECO:0000256" key="2">
    <source>
        <dbReference type="ARBA" id="ARBA00023445"/>
    </source>
</evidence>
<sequence length="338" mass="36980">MTKVLLTGGSGFIAAHALELLLQRGYEVVTTVRSEDKASKIREAHPGAKLTVAIVPDIAQPDAFDQVVQTPGIDYVLHTASPFHYKWKDAKSELLEPAIVGTTSILRAVKQYAPSVKRVVVTSSFASILSDAGLQDPNKVFSESDWNPNTYEDGITGTPATSYRVSKTLAEKAAWDFIANEKPNFDLATICPPLVFGPVVHHLNNLESINTSNGRFVDLVQGKWQEEIPATGVYFWVDVRDVAAAHVNALEKSEAGGKRFFTVAPEIFNNRELVSVVKKNFPEYEKKLPGDNVKGGTYPEGGVYKADNSRASKVLGIDWIPFEKSVVDTVKSLKPHGI</sequence>
<feature type="domain" description="NAD-dependent epimerase/dehydratase" evidence="3">
    <location>
        <begin position="4"/>
        <end position="258"/>
    </location>
</feature>
<gene>
    <name evidence="4" type="ORF">Micbo1qcDRAFT_191468</name>
</gene>
<dbReference type="STRING" id="196109.A0A136JI47"/>
<keyword evidence="5" id="KW-1185">Reference proteome</keyword>
<dbReference type="PANTHER" id="PTHR10366:SF564">
    <property type="entry name" value="STEROL-4-ALPHA-CARBOXYLATE 3-DEHYDROGENASE, DECARBOXYLATING"/>
    <property type="match status" value="1"/>
</dbReference>
<name>A0A136JI47_9PEZI</name>
<evidence type="ECO:0000313" key="5">
    <source>
        <dbReference type="Proteomes" id="UP000070501"/>
    </source>
</evidence>
<reference evidence="5" key="1">
    <citation type="submission" date="2016-02" db="EMBL/GenBank/DDBJ databases">
        <title>Draft genome sequence of Microdochium bolleyi, a fungal endophyte of beachgrass.</title>
        <authorList>
            <consortium name="DOE Joint Genome Institute"/>
            <person name="David A.S."/>
            <person name="May G."/>
            <person name="Haridas S."/>
            <person name="Lim J."/>
            <person name="Wang M."/>
            <person name="Labutti K."/>
            <person name="Lipzen A."/>
            <person name="Barry K."/>
            <person name="Grigoriev I.V."/>
        </authorList>
    </citation>
    <scope>NUCLEOTIDE SEQUENCE [LARGE SCALE GENOMIC DNA]</scope>
    <source>
        <strain evidence="5">J235TASD1</strain>
    </source>
</reference>
<dbReference type="OrthoDB" id="2735536at2759"/>
<dbReference type="AlphaFoldDB" id="A0A136JI47"/>
<evidence type="ECO:0000256" key="1">
    <source>
        <dbReference type="ARBA" id="ARBA00023002"/>
    </source>
</evidence>
<dbReference type="InterPro" id="IPR001509">
    <property type="entry name" value="Epimerase_deHydtase"/>
</dbReference>
<keyword evidence="1" id="KW-0560">Oxidoreductase</keyword>
<accession>A0A136JI47</accession>